<sequence>MASVDNIQSGYAAPNASGFFGRLATTIEHLNEFRAKRAVYRQTVRELNELSDRDLADLGLHRSSIRSVAREAAYGAK</sequence>
<dbReference type="RefSeq" id="WP_379142853.1">
    <property type="nucleotide sequence ID" value="NZ_JBHUEN010000031.1"/>
</dbReference>
<evidence type="ECO:0000313" key="2">
    <source>
        <dbReference type="EMBL" id="MFD1882322.1"/>
    </source>
</evidence>
<dbReference type="Proteomes" id="UP001597213">
    <property type="component" value="Unassembled WGS sequence"/>
</dbReference>
<protein>
    <submittedName>
        <fullName evidence="2">DUF1127 domain-containing protein</fullName>
    </submittedName>
</protein>
<reference evidence="3" key="1">
    <citation type="journal article" date="2019" name="Int. J. Syst. Evol. Microbiol.">
        <title>The Global Catalogue of Microorganisms (GCM) 10K type strain sequencing project: providing services to taxonomists for standard genome sequencing and annotation.</title>
        <authorList>
            <consortium name="The Broad Institute Genomics Platform"/>
            <consortium name="The Broad Institute Genome Sequencing Center for Infectious Disease"/>
            <person name="Wu L."/>
            <person name="Ma J."/>
        </authorList>
    </citation>
    <scope>NUCLEOTIDE SEQUENCE [LARGE SCALE GENOMIC DNA]</scope>
    <source>
        <strain evidence="3">CCUG 56029</strain>
    </source>
</reference>
<evidence type="ECO:0000313" key="3">
    <source>
        <dbReference type="Proteomes" id="UP001597213"/>
    </source>
</evidence>
<feature type="domain" description="YjiS-like" evidence="1">
    <location>
        <begin position="36"/>
        <end position="65"/>
    </location>
</feature>
<dbReference type="Pfam" id="PF06568">
    <property type="entry name" value="YjiS-like"/>
    <property type="match status" value="1"/>
</dbReference>
<evidence type="ECO:0000259" key="1">
    <source>
        <dbReference type="Pfam" id="PF06568"/>
    </source>
</evidence>
<dbReference type="EMBL" id="JBHUEN010000031">
    <property type="protein sequence ID" value="MFD1882322.1"/>
    <property type="molecule type" value="Genomic_DNA"/>
</dbReference>
<proteinExistence type="predicted"/>
<keyword evidence="3" id="KW-1185">Reference proteome</keyword>
<gene>
    <name evidence="2" type="ORF">ACFSCT_11415</name>
</gene>
<name>A0ABW4R7W8_9RHOB</name>
<comment type="caution">
    <text evidence="2">The sequence shown here is derived from an EMBL/GenBank/DDBJ whole genome shotgun (WGS) entry which is preliminary data.</text>
</comment>
<accession>A0ABW4R7W8</accession>
<dbReference type="InterPro" id="IPR009506">
    <property type="entry name" value="YjiS-like"/>
</dbReference>
<organism evidence="2 3">
    <name type="scientific">Paracoccus pacificus</name>
    <dbReference type="NCBI Taxonomy" id="1463598"/>
    <lineage>
        <taxon>Bacteria</taxon>
        <taxon>Pseudomonadati</taxon>
        <taxon>Pseudomonadota</taxon>
        <taxon>Alphaproteobacteria</taxon>
        <taxon>Rhodobacterales</taxon>
        <taxon>Paracoccaceae</taxon>
        <taxon>Paracoccus</taxon>
    </lineage>
</organism>